<organism evidence="4 5">
    <name type="scientific">Psychromonas aquatilis</name>
    <dbReference type="NCBI Taxonomy" id="2005072"/>
    <lineage>
        <taxon>Bacteria</taxon>
        <taxon>Pseudomonadati</taxon>
        <taxon>Pseudomonadota</taxon>
        <taxon>Gammaproteobacteria</taxon>
        <taxon>Alteromonadales</taxon>
        <taxon>Psychromonadaceae</taxon>
        <taxon>Psychromonas</taxon>
    </lineage>
</organism>
<keyword evidence="5" id="KW-1185">Reference proteome</keyword>
<name>A0ABU9GN96_9GAMM</name>
<keyword evidence="1 4" id="KW-0489">Methyltransferase</keyword>
<evidence type="ECO:0000256" key="1">
    <source>
        <dbReference type="ARBA" id="ARBA00022603"/>
    </source>
</evidence>
<dbReference type="GO" id="GO:0032259">
    <property type="term" value="P:methylation"/>
    <property type="evidence" value="ECO:0007669"/>
    <property type="project" value="UniProtKB-KW"/>
</dbReference>
<dbReference type="Gene3D" id="3.40.50.150">
    <property type="entry name" value="Vaccinia Virus protein VP39"/>
    <property type="match status" value="1"/>
</dbReference>
<evidence type="ECO:0000313" key="4">
    <source>
        <dbReference type="EMBL" id="MEL0628771.1"/>
    </source>
</evidence>
<evidence type="ECO:0000313" key="5">
    <source>
        <dbReference type="Proteomes" id="UP001369082"/>
    </source>
</evidence>
<dbReference type="GO" id="GO:0008168">
    <property type="term" value="F:methyltransferase activity"/>
    <property type="evidence" value="ECO:0007669"/>
    <property type="project" value="UniProtKB-KW"/>
</dbReference>
<evidence type="ECO:0000259" key="3">
    <source>
        <dbReference type="Pfam" id="PF13649"/>
    </source>
</evidence>
<dbReference type="SUPFAM" id="SSF53335">
    <property type="entry name" value="S-adenosyl-L-methionine-dependent methyltransferases"/>
    <property type="match status" value="1"/>
</dbReference>
<dbReference type="Pfam" id="PF13649">
    <property type="entry name" value="Methyltransf_25"/>
    <property type="match status" value="1"/>
</dbReference>
<sequence length="199" mass="22679">MTTLNAQYYSENAELFYDATVNIDMTALYDEFLPLVKSNGAILDAGCGAGRDSKHFIEHGYTVQAFDASEMLVSLATALIKQPVQQALFQTFESDQKFDGIWACASLLHVPMNELHQVLQKLTSLLTTDGIFYCSFKLGNEEVTRNGRVFTNLDEESFEQYILDLPLYIVKQWRTGDLREGRESEQWLNVILRKETVNE</sequence>
<reference evidence="4 5" key="1">
    <citation type="submission" date="2024-02" db="EMBL/GenBank/DDBJ databases">
        <title>Bacteria isolated from the canopy kelp, Nereocystis luetkeana.</title>
        <authorList>
            <person name="Pfister C.A."/>
            <person name="Younker I.T."/>
            <person name="Light S.H."/>
        </authorList>
    </citation>
    <scope>NUCLEOTIDE SEQUENCE [LARGE SCALE GENOMIC DNA]</scope>
    <source>
        <strain evidence="4 5">TI.1.05</strain>
    </source>
</reference>
<dbReference type="InterPro" id="IPR029063">
    <property type="entry name" value="SAM-dependent_MTases_sf"/>
</dbReference>
<keyword evidence="2" id="KW-0808">Transferase</keyword>
<dbReference type="EMBL" id="JBAKAZ010000009">
    <property type="protein sequence ID" value="MEL0628771.1"/>
    <property type="molecule type" value="Genomic_DNA"/>
</dbReference>
<evidence type="ECO:0000256" key="2">
    <source>
        <dbReference type="ARBA" id="ARBA00022679"/>
    </source>
</evidence>
<accession>A0ABU9GN96</accession>
<dbReference type="PANTHER" id="PTHR43861">
    <property type="entry name" value="TRANS-ACONITATE 2-METHYLTRANSFERASE-RELATED"/>
    <property type="match status" value="1"/>
</dbReference>
<dbReference type="CDD" id="cd02440">
    <property type="entry name" value="AdoMet_MTases"/>
    <property type="match status" value="1"/>
</dbReference>
<dbReference type="Proteomes" id="UP001369082">
    <property type="component" value="Unassembled WGS sequence"/>
</dbReference>
<dbReference type="PANTHER" id="PTHR43861:SF1">
    <property type="entry name" value="TRANS-ACONITATE 2-METHYLTRANSFERASE"/>
    <property type="match status" value="1"/>
</dbReference>
<dbReference type="InterPro" id="IPR041698">
    <property type="entry name" value="Methyltransf_25"/>
</dbReference>
<comment type="caution">
    <text evidence="4">The sequence shown here is derived from an EMBL/GenBank/DDBJ whole genome shotgun (WGS) entry which is preliminary data.</text>
</comment>
<gene>
    <name evidence="4" type="ORF">V6256_04035</name>
</gene>
<dbReference type="RefSeq" id="WP_341596780.1">
    <property type="nucleotide sequence ID" value="NZ_JBAKAZ010000009.1"/>
</dbReference>
<feature type="domain" description="Methyltransferase" evidence="3">
    <location>
        <begin position="42"/>
        <end position="130"/>
    </location>
</feature>
<protein>
    <submittedName>
        <fullName evidence="4">Methyltransferase domain-containing protein</fullName>
    </submittedName>
</protein>
<proteinExistence type="predicted"/>